<organism evidence="2 3">
    <name type="scientific">Azospirillum thiophilum</name>
    <dbReference type="NCBI Taxonomy" id="528244"/>
    <lineage>
        <taxon>Bacteria</taxon>
        <taxon>Pseudomonadati</taxon>
        <taxon>Pseudomonadota</taxon>
        <taxon>Alphaproteobacteria</taxon>
        <taxon>Rhodospirillales</taxon>
        <taxon>Azospirillaceae</taxon>
        <taxon>Azospirillum</taxon>
    </lineage>
</organism>
<name>A0AAC8W535_9PROT</name>
<dbReference type="EMBL" id="CP012406">
    <property type="protein sequence ID" value="ALG75319.1"/>
    <property type="molecule type" value="Genomic_DNA"/>
</dbReference>
<keyword evidence="3" id="KW-1185">Reference proteome</keyword>
<evidence type="ECO:0000313" key="3">
    <source>
        <dbReference type="Proteomes" id="UP000069935"/>
    </source>
</evidence>
<dbReference type="AlphaFoldDB" id="A0AAC8W535"/>
<reference evidence="3" key="1">
    <citation type="submission" date="2015-08" db="EMBL/GenBank/DDBJ databases">
        <title>Complete Genome Sequence of Azospirillum thiophilum BV-S.</title>
        <authorList>
            <person name="Fomenkov A."/>
            <person name="Vincze T."/>
            <person name="Grabovich M."/>
            <person name="Dubinina G."/>
            <person name="Orlova M."/>
            <person name="Belousova E."/>
            <person name="Roberts R.J."/>
        </authorList>
    </citation>
    <scope>NUCLEOTIDE SEQUENCE [LARGE SCALE GENOMIC DNA]</scope>
    <source>
        <strain evidence="3">BV-S</strain>
    </source>
</reference>
<proteinExistence type="predicted"/>
<accession>A0AAC8W535</accession>
<dbReference type="Proteomes" id="UP000069935">
    <property type="component" value="Chromosome 6"/>
</dbReference>
<reference evidence="2 3" key="2">
    <citation type="journal article" date="2016" name="Genome Announc.">
        <title>Complete Genome Sequence of a Strain of Azospirillum thiophilum Isolated from a Sulfide Spring.</title>
        <authorList>
            <person name="Fomenkov A."/>
            <person name="Vincze T."/>
            <person name="Grabovich M."/>
            <person name="Anton B.P."/>
            <person name="Dubinina G."/>
            <person name="Orlova M."/>
            <person name="Belousova E."/>
            <person name="Roberts R.J."/>
        </authorList>
    </citation>
    <scope>NUCLEOTIDE SEQUENCE [LARGE SCALE GENOMIC DNA]</scope>
    <source>
        <strain evidence="2 3">BV-S</strain>
    </source>
</reference>
<feature type="region of interest" description="Disordered" evidence="1">
    <location>
        <begin position="219"/>
        <end position="250"/>
    </location>
</feature>
<sequence length="250" mass="28350">MARPRDVQSELLAGLTDANRATILAFLADRVLIEVDLDDVERELYVKVTSKLTLARDYAGEVRVRFNRLLLLLIKFLRSRMDLSSSHGKLAYLDACAPGEEPNEFELQFDLFNFLFGILSCDMERPNKVAGRSDIEIPQRGFRFVIEVKRTTSPKWSRFSLRGFLRQAGAYQATDKRLGVLAVLDLSRRDPGNPHFLDCLGVQRHRVAPGDYRSVVVLRIPGNRRSPSDQAQPRRRTSGGPKRQPGKGRN</sequence>
<protein>
    <submittedName>
        <fullName evidence="2">Uncharacterized protein</fullName>
    </submittedName>
</protein>
<gene>
    <name evidence="2" type="ORF">AL072_30935</name>
</gene>
<evidence type="ECO:0000256" key="1">
    <source>
        <dbReference type="SAM" id="MobiDB-lite"/>
    </source>
</evidence>
<evidence type="ECO:0000313" key="2">
    <source>
        <dbReference type="EMBL" id="ALG75319.1"/>
    </source>
</evidence>
<dbReference type="KEGG" id="ati:AL072_30935"/>